<evidence type="ECO:0000256" key="2">
    <source>
        <dbReference type="ARBA" id="ARBA00008787"/>
    </source>
</evidence>
<keyword evidence="5" id="KW-0143">Chaperone</keyword>
<evidence type="ECO:0000256" key="4">
    <source>
        <dbReference type="ARBA" id="ARBA00022795"/>
    </source>
</evidence>
<dbReference type="CDD" id="cd16098">
    <property type="entry name" value="FliS"/>
    <property type="match status" value="1"/>
</dbReference>
<reference evidence="6" key="2">
    <citation type="submission" date="2021-04" db="EMBL/GenBank/DDBJ databases">
        <authorList>
            <person name="Gilroy R."/>
        </authorList>
    </citation>
    <scope>NUCLEOTIDE SEQUENCE</scope>
    <source>
        <strain evidence="6">ChiBcec16_6824</strain>
    </source>
</reference>
<keyword evidence="4" id="KW-1005">Bacterial flagellum biogenesis</keyword>
<dbReference type="GO" id="GO:0071973">
    <property type="term" value="P:bacterial-type flagellum-dependent cell motility"/>
    <property type="evidence" value="ECO:0007669"/>
    <property type="project" value="TreeGrafter"/>
</dbReference>
<protein>
    <submittedName>
        <fullName evidence="6">Flagellar protein FliS</fullName>
    </submittedName>
</protein>
<dbReference type="InterPro" id="IPR036584">
    <property type="entry name" value="FliS_sf"/>
</dbReference>
<evidence type="ECO:0000313" key="6">
    <source>
        <dbReference type="EMBL" id="HIY21894.1"/>
    </source>
</evidence>
<accession>A0A9D1Y9A5</accession>
<keyword evidence="6" id="KW-0966">Cell projection</keyword>
<dbReference type="Proteomes" id="UP000823868">
    <property type="component" value="Unassembled WGS sequence"/>
</dbReference>
<dbReference type="InterPro" id="IPR003713">
    <property type="entry name" value="FliS"/>
</dbReference>
<evidence type="ECO:0000256" key="5">
    <source>
        <dbReference type="ARBA" id="ARBA00023186"/>
    </source>
</evidence>
<dbReference type="PANTHER" id="PTHR34773:SF1">
    <property type="entry name" value="FLAGELLAR SECRETION CHAPERONE FLIS"/>
    <property type="match status" value="1"/>
</dbReference>
<keyword evidence="3" id="KW-0963">Cytoplasm</keyword>
<dbReference type="AlphaFoldDB" id="A0A9D1Y9A5"/>
<keyword evidence="6" id="KW-0969">Cilium</keyword>
<dbReference type="SUPFAM" id="SSF101116">
    <property type="entry name" value="Flagellar export chaperone FliS"/>
    <property type="match status" value="1"/>
</dbReference>
<comment type="similarity">
    <text evidence="2">Belongs to the FliS family.</text>
</comment>
<sequence>MDMRGYQRYREDSLNTMTQGELLLLLYDELFKRLKLAGLELQREHYPTFESAVDRAVEIIHYLADTLDRQYPISANLDRLYEYFCYELSRVKAGRNQIELERVTKMVDELRDSFRQADKNSATQK</sequence>
<proteinExistence type="inferred from homology"/>
<evidence type="ECO:0000256" key="3">
    <source>
        <dbReference type="ARBA" id="ARBA00022490"/>
    </source>
</evidence>
<dbReference type="GO" id="GO:0044780">
    <property type="term" value="P:bacterial-type flagellum assembly"/>
    <property type="evidence" value="ECO:0007669"/>
    <property type="project" value="InterPro"/>
</dbReference>
<comment type="caution">
    <text evidence="6">The sequence shown here is derived from an EMBL/GenBank/DDBJ whole genome shotgun (WGS) entry which is preliminary data.</text>
</comment>
<dbReference type="Pfam" id="PF02561">
    <property type="entry name" value="FliS"/>
    <property type="match status" value="1"/>
</dbReference>
<keyword evidence="6" id="KW-0282">Flagellum</keyword>
<dbReference type="GO" id="GO:0005829">
    <property type="term" value="C:cytosol"/>
    <property type="evidence" value="ECO:0007669"/>
    <property type="project" value="UniProtKB-SubCell"/>
</dbReference>
<dbReference type="EMBL" id="DXDX01000151">
    <property type="protein sequence ID" value="HIY21894.1"/>
    <property type="molecule type" value="Genomic_DNA"/>
</dbReference>
<dbReference type="PANTHER" id="PTHR34773">
    <property type="entry name" value="FLAGELLAR SECRETION CHAPERONE FLIS"/>
    <property type="match status" value="1"/>
</dbReference>
<evidence type="ECO:0000256" key="1">
    <source>
        <dbReference type="ARBA" id="ARBA00004514"/>
    </source>
</evidence>
<name>A0A9D1Y9A5_9FIRM</name>
<gene>
    <name evidence="6" type="ORF">H9841_08345</name>
</gene>
<reference evidence="6" key="1">
    <citation type="journal article" date="2021" name="PeerJ">
        <title>Extensive microbial diversity within the chicken gut microbiome revealed by metagenomics and culture.</title>
        <authorList>
            <person name="Gilroy R."/>
            <person name="Ravi A."/>
            <person name="Getino M."/>
            <person name="Pursley I."/>
            <person name="Horton D.L."/>
            <person name="Alikhan N.F."/>
            <person name="Baker D."/>
            <person name="Gharbi K."/>
            <person name="Hall N."/>
            <person name="Watson M."/>
            <person name="Adriaenssens E.M."/>
            <person name="Foster-Nyarko E."/>
            <person name="Jarju S."/>
            <person name="Secka A."/>
            <person name="Antonio M."/>
            <person name="Oren A."/>
            <person name="Chaudhuri R.R."/>
            <person name="La Ragione R."/>
            <person name="Hildebrand F."/>
            <person name="Pallen M.J."/>
        </authorList>
    </citation>
    <scope>NUCLEOTIDE SEQUENCE</scope>
    <source>
        <strain evidence="6">ChiBcec16_6824</strain>
    </source>
</reference>
<dbReference type="Gene3D" id="1.20.120.340">
    <property type="entry name" value="Flagellar protein FliS"/>
    <property type="match status" value="1"/>
</dbReference>
<organism evidence="6 7">
    <name type="scientific">Candidatus Flavonifractor merdigallinarum</name>
    <dbReference type="NCBI Taxonomy" id="2838589"/>
    <lineage>
        <taxon>Bacteria</taxon>
        <taxon>Bacillati</taxon>
        <taxon>Bacillota</taxon>
        <taxon>Clostridia</taxon>
        <taxon>Eubacteriales</taxon>
        <taxon>Oscillospiraceae</taxon>
        <taxon>Flavonifractor</taxon>
    </lineage>
</organism>
<comment type="subcellular location">
    <subcellularLocation>
        <location evidence="1">Cytoplasm</location>
        <location evidence="1">Cytosol</location>
    </subcellularLocation>
</comment>
<evidence type="ECO:0000313" key="7">
    <source>
        <dbReference type="Proteomes" id="UP000823868"/>
    </source>
</evidence>